<comment type="caution">
    <text evidence="1">The sequence shown here is derived from an EMBL/GenBank/DDBJ whole genome shotgun (WGS) entry which is preliminary data.</text>
</comment>
<keyword evidence="2" id="KW-1185">Reference proteome</keyword>
<evidence type="ECO:0000313" key="2">
    <source>
        <dbReference type="Proteomes" id="UP001362999"/>
    </source>
</evidence>
<proteinExistence type="predicted"/>
<organism evidence="1 2">
    <name type="scientific">Favolaschia claudopus</name>
    <dbReference type="NCBI Taxonomy" id="2862362"/>
    <lineage>
        <taxon>Eukaryota</taxon>
        <taxon>Fungi</taxon>
        <taxon>Dikarya</taxon>
        <taxon>Basidiomycota</taxon>
        <taxon>Agaricomycotina</taxon>
        <taxon>Agaricomycetes</taxon>
        <taxon>Agaricomycetidae</taxon>
        <taxon>Agaricales</taxon>
        <taxon>Marasmiineae</taxon>
        <taxon>Mycenaceae</taxon>
        <taxon>Favolaschia</taxon>
    </lineage>
</organism>
<accession>A0AAW0DBX7</accession>
<name>A0AAW0DBX7_9AGAR</name>
<sequence length="162" mass="16884">MVNFLHNITALAGIATLVNIVDFKEQLLNLNGANWVVGTPVISYRRTAGAENQDASGSQFFFDSTFTIQSLANPALFVSYGTALTEAGPVVNSQTVGSTSKAIVFKMQTVESGPAVNLIDTATGNALTSWATADAGNSGAPVTMEALSMPLSFTQSFNITGV</sequence>
<dbReference type="AlphaFoldDB" id="A0AAW0DBX7"/>
<reference evidence="1 2" key="1">
    <citation type="journal article" date="2024" name="J Genomics">
        <title>Draft genome sequencing and assembly of Favolaschia claudopus CIRM-BRFM 2984 isolated from oak limbs.</title>
        <authorList>
            <person name="Navarro D."/>
            <person name="Drula E."/>
            <person name="Chaduli D."/>
            <person name="Cazenave R."/>
            <person name="Ahrendt S."/>
            <person name="Wang J."/>
            <person name="Lipzen A."/>
            <person name="Daum C."/>
            <person name="Barry K."/>
            <person name="Grigoriev I.V."/>
            <person name="Favel A."/>
            <person name="Rosso M.N."/>
            <person name="Martin F."/>
        </authorList>
    </citation>
    <scope>NUCLEOTIDE SEQUENCE [LARGE SCALE GENOMIC DNA]</scope>
    <source>
        <strain evidence="1 2">CIRM-BRFM 2984</strain>
    </source>
</reference>
<gene>
    <name evidence="1" type="ORF">R3P38DRAFT_3175056</name>
</gene>
<dbReference type="EMBL" id="JAWWNJ010000009">
    <property type="protein sequence ID" value="KAK7048812.1"/>
    <property type="molecule type" value="Genomic_DNA"/>
</dbReference>
<evidence type="ECO:0000313" key="1">
    <source>
        <dbReference type="EMBL" id="KAK7048812.1"/>
    </source>
</evidence>
<protein>
    <submittedName>
        <fullName evidence="1">Uncharacterized protein</fullName>
    </submittedName>
</protein>
<dbReference type="Proteomes" id="UP001362999">
    <property type="component" value="Unassembled WGS sequence"/>
</dbReference>